<sequence length="173" mass="18832">MNLKIWALAILAATATADEYTHKILADIRQAIDDFHQGLSGWDGTYTGAVRVAKQSYDLKKALGTALSPASKELAAESPHSPELEQQTLQLARDLADEIGQVIDTAIESKPKMEAIPFAGKRVGVMVFKSLHGAATNLGQEFSPRASDENQETAQDIVREIDEHFLRGLAAFE</sequence>
<dbReference type="AlphaFoldDB" id="A0A086T1H0"/>
<feature type="chain" id="PRO_5001815415" description="Cell wall galactomannoprotein" evidence="1">
    <location>
        <begin position="18"/>
        <end position="173"/>
    </location>
</feature>
<comment type="caution">
    <text evidence="2">The sequence shown here is derived from an EMBL/GenBank/DDBJ whole genome shotgun (WGS) entry which is preliminary data.</text>
</comment>
<proteinExistence type="predicted"/>
<gene>
    <name evidence="2" type="ORF">ACRE_060640</name>
</gene>
<evidence type="ECO:0000256" key="1">
    <source>
        <dbReference type="SAM" id="SignalP"/>
    </source>
</evidence>
<reference evidence="3" key="1">
    <citation type="journal article" date="2014" name="Genome Announc.">
        <title>Genome sequence and annotation of Acremonium chrysogenum, producer of the beta-lactam antibiotic cephalosporin C.</title>
        <authorList>
            <person name="Terfehr D."/>
            <person name="Dahlmann T.A."/>
            <person name="Specht T."/>
            <person name="Zadra I."/>
            <person name="Kuernsteiner H."/>
            <person name="Kueck U."/>
        </authorList>
    </citation>
    <scope>NUCLEOTIDE SEQUENCE [LARGE SCALE GENOMIC DNA]</scope>
    <source>
        <strain evidence="3">ATCC 11550 / CBS 779.69 / DSM 880 / IAM 14645 / JCM 23072 / IMI 49137</strain>
    </source>
</reference>
<accession>A0A086T1H0</accession>
<name>A0A086T1H0_HAPC1</name>
<evidence type="ECO:0008006" key="4">
    <source>
        <dbReference type="Google" id="ProtNLM"/>
    </source>
</evidence>
<evidence type="ECO:0000313" key="2">
    <source>
        <dbReference type="EMBL" id="KFH43202.1"/>
    </source>
</evidence>
<keyword evidence="3" id="KW-1185">Reference proteome</keyword>
<keyword evidence="1" id="KW-0732">Signal</keyword>
<dbReference type="HOGENOM" id="CLU_1533645_0_0_1"/>
<dbReference type="OrthoDB" id="5151308at2759"/>
<feature type="signal peptide" evidence="1">
    <location>
        <begin position="1"/>
        <end position="17"/>
    </location>
</feature>
<organism evidence="2 3">
    <name type="scientific">Hapsidospora chrysogenum (strain ATCC 11550 / CBS 779.69 / DSM 880 / IAM 14645 / JCM 23072 / IMI 49137)</name>
    <name type="common">Acremonium chrysogenum</name>
    <dbReference type="NCBI Taxonomy" id="857340"/>
    <lineage>
        <taxon>Eukaryota</taxon>
        <taxon>Fungi</taxon>
        <taxon>Dikarya</taxon>
        <taxon>Ascomycota</taxon>
        <taxon>Pezizomycotina</taxon>
        <taxon>Sordariomycetes</taxon>
        <taxon>Hypocreomycetidae</taxon>
        <taxon>Hypocreales</taxon>
        <taxon>Bionectriaceae</taxon>
        <taxon>Hapsidospora</taxon>
    </lineage>
</organism>
<dbReference type="EMBL" id="JPKY01000075">
    <property type="protein sequence ID" value="KFH43202.1"/>
    <property type="molecule type" value="Genomic_DNA"/>
</dbReference>
<protein>
    <recommendedName>
        <fullName evidence="4">Cell wall galactomannoprotein</fullName>
    </recommendedName>
</protein>
<dbReference type="Proteomes" id="UP000029964">
    <property type="component" value="Unassembled WGS sequence"/>
</dbReference>
<evidence type="ECO:0000313" key="3">
    <source>
        <dbReference type="Proteomes" id="UP000029964"/>
    </source>
</evidence>